<dbReference type="SMART" id="SM00822">
    <property type="entry name" value="PKS_KR"/>
    <property type="match status" value="1"/>
</dbReference>
<sequence>MKGKTFLITGGTAGIGRALAEHLVQSGHQVIITGRDQARIDSAAQAIGCAGYVADSASSEHIKQLAATLKRDKIRLDGLVLNAGVFYPESMLTTTEEAFDLTMDINTKGPWLTLQQLHPLLNNPSSVVFVSSIVVNKAFANSAVYSASKAAFEAIARVANLEFAPQGIRINSVRPGVTATEIQSKAGMTTEQQHALFSSLDNTPLGRVLSPGDQIGAIEFLLSDQSLAMRNAVLEVNGGYGL</sequence>
<gene>
    <name evidence="3" type="ORF">CAG72_08125</name>
</gene>
<dbReference type="Proteomes" id="UP000465712">
    <property type="component" value="Unassembled WGS sequence"/>
</dbReference>
<dbReference type="PRINTS" id="PR00081">
    <property type="entry name" value="GDHRDH"/>
</dbReference>
<feature type="domain" description="Ketoreductase" evidence="2">
    <location>
        <begin position="4"/>
        <end position="176"/>
    </location>
</feature>
<dbReference type="Pfam" id="PF13561">
    <property type="entry name" value="adh_short_C2"/>
    <property type="match status" value="1"/>
</dbReference>
<comment type="similarity">
    <text evidence="1">Belongs to the short-chain dehydrogenases/reductases (SDR) family.</text>
</comment>
<dbReference type="InterPro" id="IPR002347">
    <property type="entry name" value="SDR_fam"/>
</dbReference>
<dbReference type="CDD" id="cd05233">
    <property type="entry name" value="SDR_c"/>
    <property type="match status" value="1"/>
</dbReference>
<accession>A0A7X4WAQ0</accession>
<dbReference type="EMBL" id="WXWW01000123">
    <property type="protein sequence ID" value="NAW65183.1"/>
    <property type="molecule type" value="Genomic_DNA"/>
</dbReference>
<dbReference type="SUPFAM" id="SSF51735">
    <property type="entry name" value="NAD(P)-binding Rossmann-fold domains"/>
    <property type="match status" value="1"/>
</dbReference>
<dbReference type="RefSeq" id="WP_161444118.1">
    <property type="nucleotide sequence ID" value="NZ_WXWW01000123.1"/>
</dbReference>
<comment type="caution">
    <text evidence="3">The sequence shown here is derived from an EMBL/GenBank/DDBJ whole genome shotgun (WGS) entry which is preliminary data.</text>
</comment>
<evidence type="ECO:0000256" key="1">
    <source>
        <dbReference type="ARBA" id="ARBA00006484"/>
    </source>
</evidence>
<evidence type="ECO:0000313" key="4">
    <source>
        <dbReference type="Proteomes" id="UP000465712"/>
    </source>
</evidence>
<dbReference type="FunFam" id="3.40.50.720:FF:000084">
    <property type="entry name" value="Short-chain dehydrogenase reductase"/>
    <property type="match status" value="1"/>
</dbReference>
<dbReference type="InterPro" id="IPR036291">
    <property type="entry name" value="NAD(P)-bd_dom_sf"/>
</dbReference>
<evidence type="ECO:0000313" key="3">
    <source>
        <dbReference type="EMBL" id="NAW65183.1"/>
    </source>
</evidence>
<dbReference type="PANTHER" id="PTHR43975:SF2">
    <property type="entry name" value="EG:BACR7A4.14 PROTEIN-RELATED"/>
    <property type="match status" value="1"/>
</dbReference>
<organism evidence="3 4">
    <name type="scientific">Photobacterium halotolerans</name>
    <dbReference type="NCBI Taxonomy" id="265726"/>
    <lineage>
        <taxon>Bacteria</taxon>
        <taxon>Pseudomonadati</taxon>
        <taxon>Pseudomonadota</taxon>
        <taxon>Gammaproteobacteria</taxon>
        <taxon>Vibrionales</taxon>
        <taxon>Vibrionaceae</taxon>
        <taxon>Photobacterium</taxon>
    </lineage>
</organism>
<proteinExistence type="inferred from homology"/>
<evidence type="ECO:0000259" key="2">
    <source>
        <dbReference type="SMART" id="SM00822"/>
    </source>
</evidence>
<reference evidence="3 4" key="1">
    <citation type="submission" date="2017-05" db="EMBL/GenBank/DDBJ databases">
        <title>High clonality and local adaptation shapes Vibrionaceae linages within an endangered oasis.</title>
        <authorList>
            <person name="Vazquez-Rosas-Landa M."/>
        </authorList>
    </citation>
    <scope>NUCLEOTIDE SEQUENCE [LARGE SCALE GENOMIC DNA]</scope>
    <source>
        <strain evidence="3 4">P46_P4S1P180</strain>
    </source>
</reference>
<dbReference type="Gene3D" id="3.40.50.720">
    <property type="entry name" value="NAD(P)-binding Rossmann-like Domain"/>
    <property type="match status" value="1"/>
</dbReference>
<dbReference type="InterPro" id="IPR057326">
    <property type="entry name" value="KR_dom"/>
</dbReference>
<dbReference type="AlphaFoldDB" id="A0A7X4WAQ0"/>
<name>A0A7X4WAQ0_9GAMM</name>
<dbReference type="PANTHER" id="PTHR43975">
    <property type="entry name" value="ZGC:101858"/>
    <property type="match status" value="1"/>
</dbReference>
<protein>
    <submittedName>
        <fullName evidence="3">SDR family oxidoreductase</fullName>
    </submittedName>
</protein>